<dbReference type="GO" id="GO:0015940">
    <property type="term" value="P:pantothenate biosynthetic process"/>
    <property type="evidence" value="ECO:0007669"/>
    <property type="project" value="UniProtKB-UniPathway"/>
</dbReference>
<gene>
    <name evidence="14" type="ORF">MESMUL_11810</name>
</gene>
<dbReference type="UniPathway" id="UPA00028">
    <property type="reaction ID" value="UER00004"/>
</dbReference>
<accession>A0A401LGV7</accession>
<keyword evidence="11" id="KW-1133">Transmembrane helix</keyword>
<dbReference type="Proteomes" id="UP000266091">
    <property type="component" value="Unassembled WGS sequence"/>
</dbReference>
<dbReference type="Gene3D" id="1.10.1040.10">
    <property type="entry name" value="N-(1-d-carboxylethyl)-l-norvaline Dehydrogenase, domain 2"/>
    <property type="match status" value="1"/>
</dbReference>
<keyword evidence="11" id="KW-0812">Transmembrane</keyword>
<feature type="domain" description="Ketopantoate reductase C-terminal" evidence="13">
    <location>
        <begin position="179"/>
        <end position="303"/>
    </location>
</feature>
<keyword evidence="5 10" id="KW-0566">Pantothenate biosynthesis</keyword>
<dbReference type="PANTHER" id="PTHR21708:SF26">
    <property type="entry name" value="2-DEHYDROPANTOATE 2-REDUCTASE"/>
    <property type="match status" value="1"/>
</dbReference>
<dbReference type="InterPro" id="IPR003710">
    <property type="entry name" value="ApbA"/>
</dbReference>
<evidence type="ECO:0000256" key="11">
    <source>
        <dbReference type="SAM" id="Phobius"/>
    </source>
</evidence>
<comment type="catalytic activity">
    <reaction evidence="9 10">
        <text>(R)-pantoate + NADP(+) = 2-dehydropantoate + NADPH + H(+)</text>
        <dbReference type="Rhea" id="RHEA:16233"/>
        <dbReference type="ChEBI" id="CHEBI:11561"/>
        <dbReference type="ChEBI" id="CHEBI:15378"/>
        <dbReference type="ChEBI" id="CHEBI:15980"/>
        <dbReference type="ChEBI" id="CHEBI:57783"/>
        <dbReference type="ChEBI" id="CHEBI:58349"/>
        <dbReference type="EC" id="1.1.1.169"/>
    </reaction>
</comment>
<evidence type="ECO:0000256" key="10">
    <source>
        <dbReference type="RuleBase" id="RU362068"/>
    </source>
</evidence>
<dbReference type="InterPro" id="IPR008927">
    <property type="entry name" value="6-PGluconate_DH-like_C_sf"/>
</dbReference>
<evidence type="ECO:0000256" key="6">
    <source>
        <dbReference type="ARBA" id="ARBA00022857"/>
    </source>
</evidence>
<dbReference type="SUPFAM" id="SSF51735">
    <property type="entry name" value="NAD(P)-binding Rossmann-fold domains"/>
    <property type="match status" value="1"/>
</dbReference>
<evidence type="ECO:0000256" key="4">
    <source>
        <dbReference type="ARBA" id="ARBA00019465"/>
    </source>
</evidence>
<evidence type="ECO:0000256" key="5">
    <source>
        <dbReference type="ARBA" id="ARBA00022655"/>
    </source>
</evidence>
<dbReference type="InterPro" id="IPR013752">
    <property type="entry name" value="KPA_reductase"/>
</dbReference>
<dbReference type="NCBIfam" id="TIGR00745">
    <property type="entry name" value="apbA_panE"/>
    <property type="match status" value="1"/>
</dbReference>
<name>A0A388SBX5_9BURK</name>
<dbReference type="Pfam" id="PF08546">
    <property type="entry name" value="ApbA_C"/>
    <property type="match status" value="1"/>
</dbReference>
<keyword evidence="15" id="KW-1185">Reference proteome</keyword>
<comment type="function">
    <text evidence="10">Catalyzes the NADPH-dependent reduction of ketopantoate into pantoic acid.</text>
</comment>
<dbReference type="EC" id="1.1.1.169" evidence="3 10"/>
<evidence type="ECO:0000256" key="8">
    <source>
        <dbReference type="ARBA" id="ARBA00032024"/>
    </source>
</evidence>
<dbReference type="PANTHER" id="PTHR21708">
    <property type="entry name" value="PROBABLE 2-DEHYDROPANTOATE 2-REDUCTASE"/>
    <property type="match status" value="1"/>
</dbReference>
<accession>A0A388SBX5</accession>
<dbReference type="Pfam" id="PF02558">
    <property type="entry name" value="ApbA"/>
    <property type="match status" value="1"/>
</dbReference>
<organism evidence="14 15">
    <name type="scientific">Mesosutterella multiformis</name>
    <dbReference type="NCBI Taxonomy" id="2259133"/>
    <lineage>
        <taxon>Bacteria</taxon>
        <taxon>Pseudomonadati</taxon>
        <taxon>Pseudomonadota</taxon>
        <taxon>Betaproteobacteria</taxon>
        <taxon>Burkholderiales</taxon>
        <taxon>Sutterellaceae</taxon>
        <taxon>Mesosutterella</taxon>
    </lineage>
</organism>
<keyword evidence="6 10" id="KW-0521">NADP</keyword>
<comment type="similarity">
    <text evidence="2 10">Belongs to the ketopantoate reductase family.</text>
</comment>
<dbReference type="OrthoDB" id="8555723at2"/>
<dbReference type="SUPFAM" id="SSF48179">
    <property type="entry name" value="6-phosphogluconate dehydrogenase C-terminal domain-like"/>
    <property type="match status" value="1"/>
</dbReference>
<evidence type="ECO:0000256" key="7">
    <source>
        <dbReference type="ARBA" id="ARBA00023002"/>
    </source>
</evidence>
<dbReference type="GO" id="GO:0005737">
    <property type="term" value="C:cytoplasm"/>
    <property type="evidence" value="ECO:0007669"/>
    <property type="project" value="TreeGrafter"/>
</dbReference>
<evidence type="ECO:0000259" key="12">
    <source>
        <dbReference type="Pfam" id="PF02558"/>
    </source>
</evidence>
<evidence type="ECO:0000256" key="1">
    <source>
        <dbReference type="ARBA" id="ARBA00004994"/>
    </source>
</evidence>
<dbReference type="InterPro" id="IPR051402">
    <property type="entry name" value="KPR-Related"/>
</dbReference>
<evidence type="ECO:0000313" key="14">
    <source>
        <dbReference type="EMBL" id="GBO93827.1"/>
    </source>
</evidence>
<feature type="domain" description="Ketopantoate reductase N-terminal" evidence="12">
    <location>
        <begin position="7"/>
        <end position="133"/>
    </location>
</feature>
<evidence type="ECO:0000313" key="15">
    <source>
        <dbReference type="Proteomes" id="UP000266091"/>
    </source>
</evidence>
<evidence type="ECO:0000256" key="9">
    <source>
        <dbReference type="ARBA" id="ARBA00048793"/>
    </source>
</evidence>
<comment type="caution">
    <text evidence="14">The sequence shown here is derived from an EMBL/GenBank/DDBJ whole genome shotgun (WGS) entry which is preliminary data.</text>
</comment>
<dbReference type="InterPro" id="IPR013332">
    <property type="entry name" value="KPR_N"/>
</dbReference>
<comment type="pathway">
    <text evidence="1 10">Cofactor biosynthesis; (R)-pantothenate biosynthesis; (R)-pantoate from 3-methyl-2-oxobutanoate: step 2/2.</text>
</comment>
<feature type="transmembrane region" description="Helical" evidence="11">
    <location>
        <begin position="6"/>
        <end position="24"/>
    </location>
</feature>
<keyword evidence="7 10" id="KW-0560">Oxidoreductase</keyword>
<dbReference type="InterPro" id="IPR036291">
    <property type="entry name" value="NAD(P)-bd_dom_sf"/>
</dbReference>
<dbReference type="RefSeq" id="WP_116270126.1">
    <property type="nucleotide sequence ID" value="NZ_BGZJ01000001.1"/>
</dbReference>
<dbReference type="GO" id="GO:0008677">
    <property type="term" value="F:2-dehydropantoate 2-reductase activity"/>
    <property type="evidence" value="ECO:0007669"/>
    <property type="project" value="UniProtKB-EC"/>
</dbReference>
<reference evidence="14 15" key="1">
    <citation type="journal article" date="2018" name="Int. J. Syst. Evol. Microbiol.">
        <title>Mesosutterella multiformis gen. nov., sp. nov., a member of the family Sutterellaceae and Sutterella megalosphaeroides sp. nov., isolated from human faeces.</title>
        <authorList>
            <person name="Sakamoto M."/>
            <person name="Ikeyama N."/>
            <person name="Kunihiro T."/>
            <person name="Iino T."/>
            <person name="Yuki M."/>
            <person name="Ohkuma M."/>
        </authorList>
    </citation>
    <scope>NUCLEOTIDE SEQUENCE [LARGE SCALE GENOMIC DNA]</scope>
    <source>
        <strain evidence="14 15">4NBBH2</strain>
    </source>
</reference>
<sequence>MKTIGSVAIIGMGALGILYGHLIGRRIGYENLFFVADAARVRRFNSVGVTCNGEKCPFRMMEAKDAPAPDLLIFATKATGLESAIGLAKQFAGPDTIIISLLNGITSEEIISEKLGGRHVLYTVAQGMDATKIGPDLKYSHPGTLCVGLPAGDQERLPDLEMLCELLTRCDVPFERDPDILHRIWAKWMLNVGVNQLCMVEEGGYAVVQKPGPARDRMIGAMREAMQIALKSGVAVTEKDLSFYVGLIDTLAPEGMPSMRQDGLAHRLSEVESFAGTVVKKGHDLGVPVPVNESLYREIREREAGY</sequence>
<protein>
    <recommendedName>
        <fullName evidence="4 10">2-dehydropantoate 2-reductase</fullName>
        <ecNumber evidence="3 10">1.1.1.169</ecNumber>
    </recommendedName>
    <alternativeName>
        <fullName evidence="8 10">Ketopantoate reductase</fullName>
    </alternativeName>
</protein>
<evidence type="ECO:0000256" key="2">
    <source>
        <dbReference type="ARBA" id="ARBA00007870"/>
    </source>
</evidence>
<evidence type="ECO:0000259" key="13">
    <source>
        <dbReference type="Pfam" id="PF08546"/>
    </source>
</evidence>
<dbReference type="AlphaFoldDB" id="A0A388SBX5"/>
<keyword evidence="11" id="KW-0472">Membrane</keyword>
<dbReference type="InterPro" id="IPR013328">
    <property type="entry name" value="6PGD_dom2"/>
</dbReference>
<dbReference type="Gene3D" id="3.40.50.720">
    <property type="entry name" value="NAD(P)-binding Rossmann-like Domain"/>
    <property type="match status" value="1"/>
</dbReference>
<dbReference type="EMBL" id="BGZJ01000001">
    <property type="protein sequence ID" value="GBO93827.1"/>
    <property type="molecule type" value="Genomic_DNA"/>
</dbReference>
<proteinExistence type="inferred from homology"/>
<evidence type="ECO:0000256" key="3">
    <source>
        <dbReference type="ARBA" id="ARBA00013014"/>
    </source>
</evidence>